<evidence type="ECO:0000256" key="4">
    <source>
        <dbReference type="SAM" id="Phobius"/>
    </source>
</evidence>
<evidence type="ECO:0000313" key="5">
    <source>
        <dbReference type="EMBL" id="ACB42871.1"/>
    </source>
</evidence>
<proteinExistence type="predicted"/>
<protein>
    <submittedName>
        <fullName evidence="5">TPR repeat protein</fullName>
    </submittedName>
</protein>
<geneLocation type="organellar chromatophore" evidence="5"/>
<name>B1X4K2_PAUCH</name>
<keyword evidence="2 3" id="KW-0802">TPR repeat</keyword>
<reference evidence="5" key="1">
    <citation type="submission" date="2007-08" db="EMBL/GenBank/DDBJ databases">
        <authorList>
            <person name="Gloeckner G."/>
            <person name="Nowack E."/>
            <person name="Melkonian M."/>
        </authorList>
    </citation>
    <scope>NUCLEOTIDE SEQUENCE</scope>
</reference>
<dbReference type="PROSITE" id="PS50005">
    <property type="entry name" value="TPR"/>
    <property type="match status" value="1"/>
</dbReference>
<keyword evidence="4" id="KW-1133">Transmembrane helix</keyword>
<reference evidence="5" key="2">
    <citation type="journal article" date="2008" name="Curr. Biol.">
        <title>Chromatophore genome sequence of Paulinella sheds light on acquisition of photosynthesis by eukaryotes.</title>
        <authorList>
            <person name="Nowack E.C.M."/>
            <person name="Melkonian M."/>
            <person name="Gloeckner G."/>
        </authorList>
    </citation>
    <scope>NUCLEOTIDE SEQUENCE [LARGE SCALE GENOMIC DNA]</scope>
</reference>
<evidence type="ECO:0000256" key="2">
    <source>
        <dbReference type="ARBA" id="ARBA00022803"/>
    </source>
</evidence>
<dbReference type="SUPFAM" id="SSF48452">
    <property type="entry name" value="TPR-like"/>
    <property type="match status" value="1"/>
</dbReference>
<dbReference type="AlphaFoldDB" id="B1X4K2"/>
<keyword evidence="1" id="KW-0677">Repeat</keyword>
<keyword evidence="4" id="KW-0812">Transmembrane</keyword>
<keyword evidence="5" id="KW-0934">Plastid</keyword>
<dbReference type="SMART" id="SM00028">
    <property type="entry name" value="TPR"/>
    <property type="match status" value="3"/>
</dbReference>
<dbReference type="PANTHER" id="PTHR44943">
    <property type="entry name" value="CELLULOSE SYNTHASE OPERON PROTEIN C"/>
    <property type="match status" value="1"/>
</dbReference>
<feature type="transmembrane region" description="Helical" evidence="4">
    <location>
        <begin position="6"/>
        <end position="25"/>
    </location>
</feature>
<evidence type="ECO:0000256" key="1">
    <source>
        <dbReference type="ARBA" id="ARBA00022737"/>
    </source>
</evidence>
<dbReference type="PANTHER" id="PTHR44943:SF8">
    <property type="entry name" value="TPR REPEAT-CONTAINING PROTEIN MJ0263"/>
    <property type="match status" value="1"/>
</dbReference>
<dbReference type="RefSeq" id="YP_002049081.1">
    <property type="nucleotide sequence ID" value="NC_011087.1"/>
</dbReference>
<gene>
    <name evidence="5" type="primary">ycf37</name>
    <name evidence="5" type="ordered locus">PCC_0432</name>
</gene>
<organism evidence="5">
    <name type="scientific">Paulinella chromatophora</name>
    <dbReference type="NCBI Taxonomy" id="39717"/>
    <lineage>
        <taxon>Eukaryota</taxon>
        <taxon>Sar</taxon>
        <taxon>Rhizaria</taxon>
        <taxon>Cercozoa</taxon>
        <taxon>Imbricatea</taxon>
        <taxon>Silicofilosea</taxon>
        <taxon>Euglyphida</taxon>
        <taxon>Paulinellidae</taxon>
        <taxon>Paulinella</taxon>
    </lineage>
</organism>
<dbReference type="GeneID" id="6481848"/>
<keyword evidence="4" id="KW-0472">Membrane</keyword>
<dbReference type="InterPro" id="IPR019734">
    <property type="entry name" value="TPR_rpt"/>
</dbReference>
<dbReference type="InterPro" id="IPR051685">
    <property type="entry name" value="Ycf3/AcsC/BcsC/TPR_MFPF"/>
</dbReference>
<dbReference type="EMBL" id="CP000815">
    <property type="protein sequence ID" value="ACB42871.1"/>
    <property type="molecule type" value="Genomic_DNA"/>
</dbReference>
<feature type="repeat" description="TPR" evidence="3">
    <location>
        <begin position="125"/>
        <end position="158"/>
    </location>
</feature>
<evidence type="ECO:0000256" key="3">
    <source>
        <dbReference type="PROSITE-ProRule" id="PRU00339"/>
    </source>
</evidence>
<dbReference type="Gene3D" id="1.25.40.10">
    <property type="entry name" value="Tetratricopeptide repeat domain"/>
    <property type="match status" value="1"/>
</dbReference>
<dbReference type="Pfam" id="PF13414">
    <property type="entry name" value="TPR_11"/>
    <property type="match status" value="1"/>
</dbReference>
<accession>B1X4K2</accession>
<dbReference type="InterPro" id="IPR011990">
    <property type="entry name" value="TPR-like_helical_dom_sf"/>
</dbReference>
<sequence>MDYLLPRAYLFGLVVLLGAMSIVVARQILRIRRDELSLIRLESKGNKGIKDAAILYELASVQLRKRLYSQAAETLYQAANRMTMEPAEAKALIENALGFALAAQKEFDDAIKHYRLALSFKSDYPVALNNLAFALERQRKSDEAILTYKQVLSIDPANKTANKRLNRLKAL</sequence>